<dbReference type="AlphaFoldDB" id="A0A6A4ZSY4"/>
<name>A0A6A4ZSY4_APHAT</name>
<dbReference type="EMBL" id="VJMI01016820">
    <property type="protein sequence ID" value="KAF0716582.1"/>
    <property type="molecule type" value="Genomic_DNA"/>
</dbReference>
<comment type="caution">
    <text evidence="1">The sequence shown here is derived from an EMBL/GenBank/DDBJ whole genome shotgun (WGS) entry which is preliminary data.</text>
</comment>
<evidence type="ECO:0000313" key="1">
    <source>
        <dbReference type="EMBL" id="KAF0716582.1"/>
    </source>
</evidence>
<reference evidence="1 2" key="1">
    <citation type="submission" date="2019-06" db="EMBL/GenBank/DDBJ databases">
        <title>Genomics analysis of Aphanomyces spp. identifies a new class of oomycete effector associated with host adaptation.</title>
        <authorList>
            <person name="Gaulin E."/>
        </authorList>
    </citation>
    <scope>NUCLEOTIDE SEQUENCE [LARGE SCALE GENOMIC DNA]</scope>
    <source>
        <strain evidence="1 2">E</strain>
    </source>
</reference>
<dbReference type="VEuPathDB" id="FungiDB:H257_02602"/>
<protein>
    <submittedName>
        <fullName evidence="1">Uncharacterized protein</fullName>
    </submittedName>
</protein>
<proteinExistence type="predicted"/>
<gene>
    <name evidence="1" type="ORF">AaE_011066</name>
</gene>
<sequence length="97" mass="11088">MAAQQQVNVTDLERAVLYAFQYAGASLNDAESQKIKEEAELYCLVAKQTSYQLFLQLFEVSSHDEVKFYSLQALQEYLTEGSALHAQLTCRTAYRRL</sequence>
<organism evidence="1 2">
    <name type="scientific">Aphanomyces astaci</name>
    <name type="common">Crayfish plague agent</name>
    <dbReference type="NCBI Taxonomy" id="112090"/>
    <lineage>
        <taxon>Eukaryota</taxon>
        <taxon>Sar</taxon>
        <taxon>Stramenopiles</taxon>
        <taxon>Oomycota</taxon>
        <taxon>Saprolegniomycetes</taxon>
        <taxon>Saprolegniales</taxon>
        <taxon>Verrucalvaceae</taxon>
        <taxon>Aphanomyces</taxon>
    </lineage>
</organism>
<dbReference type="Proteomes" id="UP000469452">
    <property type="component" value="Unassembled WGS sequence"/>
</dbReference>
<accession>A0A6A4ZSY4</accession>
<evidence type="ECO:0000313" key="2">
    <source>
        <dbReference type="Proteomes" id="UP000469452"/>
    </source>
</evidence>